<dbReference type="InterPro" id="IPR006102">
    <property type="entry name" value="Ig-like_GH2"/>
</dbReference>
<proteinExistence type="inferred from homology"/>
<dbReference type="Pfam" id="PF02836">
    <property type="entry name" value="Glyco_hydro_2_C"/>
    <property type="match status" value="1"/>
</dbReference>
<dbReference type="EC" id="3.2.1.25" evidence="5"/>
<comment type="function">
    <text evidence="2">Exoglycosidase that cleaves the single beta-linked mannose residue from the non-reducing end of all N-linked glycoprotein oligosaccharides.</text>
</comment>
<dbReference type="Gene3D" id="2.60.40.10">
    <property type="entry name" value="Immunoglobulins"/>
    <property type="match status" value="2"/>
</dbReference>
<evidence type="ECO:0000256" key="7">
    <source>
        <dbReference type="ARBA" id="ARBA00022729"/>
    </source>
</evidence>
<keyword evidence="7" id="KW-0732">Signal</keyword>
<dbReference type="SUPFAM" id="SSF49785">
    <property type="entry name" value="Galactose-binding domain-like"/>
    <property type="match status" value="1"/>
</dbReference>
<dbReference type="InterPro" id="IPR050887">
    <property type="entry name" value="Beta-mannosidase_GH2"/>
</dbReference>
<evidence type="ECO:0000313" key="17">
    <source>
        <dbReference type="EMBL" id="MFB9991124.1"/>
    </source>
</evidence>
<evidence type="ECO:0000256" key="12">
    <source>
        <dbReference type="ARBA" id="ARBA00032581"/>
    </source>
</evidence>
<evidence type="ECO:0000256" key="8">
    <source>
        <dbReference type="ARBA" id="ARBA00022801"/>
    </source>
</evidence>
<dbReference type="InterPro" id="IPR008979">
    <property type="entry name" value="Galactose-bd-like_sf"/>
</dbReference>
<organism evidence="17 18">
    <name type="scientific">Deinococcus oregonensis</name>
    <dbReference type="NCBI Taxonomy" id="1805970"/>
    <lineage>
        <taxon>Bacteria</taxon>
        <taxon>Thermotogati</taxon>
        <taxon>Deinococcota</taxon>
        <taxon>Deinococci</taxon>
        <taxon>Deinococcales</taxon>
        <taxon>Deinococcaceae</taxon>
        <taxon>Deinococcus</taxon>
    </lineage>
</organism>
<keyword evidence="9" id="KW-1015">Disulfide bond</keyword>
<dbReference type="InterPro" id="IPR017853">
    <property type="entry name" value="GH"/>
</dbReference>
<evidence type="ECO:0000256" key="11">
    <source>
        <dbReference type="ARBA" id="ARBA00023295"/>
    </source>
</evidence>
<keyword evidence="8 17" id="KW-0378">Hydrolase</keyword>
<evidence type="ECO:0000256" key="3">
    <source>
        <dbReference type="ARBA" id="ARBA00007401"/>
    </source>
</evidence>
<dbReference type="InterPro" id="IPR054593">
    <property type="entry name" value="Beta-mannosidase-like_N2"/>
</dbReference>
<dbReference type="InterPro" id="IPR041625">
    <property type="entry name" value="Beta-mannosidase_Ig"/>
</dbReference>
<comment type="caution">
    <text evidence="17">The sequence shown here is derived from an EMBL/GenBank/DDBJ whole genome shotgun (WGS) entry which is preliminary data.</text>
</comment>
<dbReference type="GO" id="GO:0016787">
    <property type="term" value="F:hydrolase activity"/>
    <property type="evidence" value="ECO:0007669"/>
    <property type="project" value="UniProtKB-KW"/>
</dbReference>
<evidence type="ECO:0000256" key="2">
    <source>
        <dbReference type="ARBA" id="ARBA00003150"/>
    </source>
</evidence>
<evidence type="ECO:0000256" key="1">
    <source>
        <dbReference type="ARBA" id="ARBA00000829"/>
    </source>
</evidence>
<sequence length="837" mass="91278">MGGEWQLASSISEAWRFRGLHTAQAHPVGAFARPDWIPARVPGSVHADLIRAGLIADPNFGLASLEAEWVSARQWVYRRTFCLELSPSPRLHLCFEGADHGGEVYLNGEWLGSLAGTHTPVRLEVSGLDPDREHLLVVILPEPPAEAGQLGRTSQTQTLKPRAGYWWDFGARLVHVGLWRGVSLQADAGTALLDIWPRVTLAPDLNSAKVEVRAQLEGNAAVPVTFDLIHPDGRTETQTAVQTGEGQSSSFDLPDPQLWWPAQLGAQPLYTLRASVPGDSPQERRFGVRQVALIHNAESSARGARPYTLEVNGQPLYLRGFNLAPTDLIPGRDGMPDRERVLVTYALAAHANLLRVNGVGPVASRAILDACDEGGLLIWQEMPLTSSGTDNVPPHNPAFLAHLERDLPALVRHLRCHPCVVLLGGGNELTDERRVPVTGAEPTLQRMAQIVDTLDGTRPWLPSSPSGPEYDLSLEVAVNRPHDLHDVHGPWHYRGTDSYALHSVNRALAHTEFGCQAAPREATLHRYLTAGPLWPVDDRNPQVVHHGEWWLMHHRIEEVFGPVDDLSLYVLLTQAVQGDVLRHALLRNRARQGECSVSLVWQLNEPWPNAHNTSLIDYDLKPKLAYSRCREANAPTALDLGLAAPVADEHLILRPQVLAEVAGTGQLTLTLHTVSGMSLFHETRPLIWPAAPRSLTLTLPDQPALLRAELYSGAGTHLLARTEHWVARAQPQPFAALAQLPRTSLTAEQRGGQLSVHNSGAVAAPWVSVEAPAGATELFSDNGFALLPGETRELEVSLQTVAGAAWSGELTVRSVNADPVEVIWAEAVGGEQLRGQA</sequence>
<evidence type="ECO:0000256" key="6">
    <source>
        <dbReference type="ARBA" id="ARBA00015707"/>
    </source>
</evidence>
<dbReference type="InterPro" id="IPR036156">
    <property type="entry name" value="Beta-gal/glucu_dom_sf"/>
</dbReference>
<evidence type="ECO:0000313" key="18">
    <source>
        <dbReference type="Proteomes" id="UP001589733"/>
    </source>
</evidence>
<feature type="domain" description="Beta-mannosidase Ig-fold" evidence="15">
    <location>
        <begin position="743"/>
        <end position="816"/>
    </location>
</feature>
<name>A0ABV6AUF1_9DEIO</name>
<keyword evidence="18" id="KW-1185">Reference proteome</keyword>
<evidence type="ECO:0000259" key="13">
    <source>
        <dbReference type="Pfam" id="PF00703"/>
    </source>
</evidence>
<feature type="domain" description="Glycoside hydrolase family 2 catalytic" evidence="14">
    <location>
        <begin position="309"/>
        <end position="459"/>
    </location>
</feature>
<reference evidence="17 18" key="1">
    <citation type="submission" date="2024-09" db="EMBL/GenBank/DDBJ databases">
        <authorList>
            <person name="Sun Q."/>
            <person name="Mori K."/>
        </authorList>
    </citation>
    <scope>NUCLEOTIDE SEQUENCE [LARGE SCALE GENOMIC DNA]</scope>
    <source>
        <strain evidence="17 18">JCM 13503</strain>
    </source>
</reference>
<comment type="catalytic activity">
    <reaction evidence="1">
        <text>Hydrolysis of terminal, non-reducing beta-D-mannose residues in beta-D-mannosides.</text>
        <dbReference type="EC" id="3.2.1.25"/>
    </reaction>
</comment>
<evidence type="ECO:0000259" key="15">
    <source>
        <dbReference type="Pfam" id="PF17753"/>
    </source>
</evidence>
<keyword evidence="11" id="KW-0326">Glycosidase</keyword>
<dbReference type="SUPFAM" id="SSF51445">
    <property type="entry name" value="(Trans)glycosidases"/>
    <property type="match status" value="1"/>
</dbReference>
<evidence type="ECO:0000256" key="9">
    <source>
        <dbReference type="ARBA" id="ARBA00023157"/>
    </source>
</evidence>
<dbReference type="Gene3D" id="3.20.20.80">
    <property type="entry name" value="Glycosidases"/>
    <property type="match status" value="1"/>
</dbReference>
<dbReference type="InterPro" id="IPR006103">
    <property type="entry name" value="Glyco_hydro_2_cat"/>
</dbReference>
<dbReference type="Proteomes" id="UP001589733">
    <property type="component" value="Unassembled WGS sequence"/>
</dbReference>
<feature type="domain" description="Glycoside hydrolase family 2 immunoglobulin-like beta-sandwich" evidence="13">
    <location>
        <begin position="193"/>
        <end position="289"/>
    </location>
</feature>
<evidence type="ECO:0000256" key="10">
    <source>
        <dbReference type="ARBA" id="ARBA00023180"/>
    </source>
</evidence>
<dbReference type="Pfam" id="PF00703">
    <property type="entry name" value="Glyco_hydro_2"/>
    <property type="match status" value="1"/>
</dbReference>
<protein>
    <recommendedName>
        <fullName evidence="6">Beta-mannosidase</fullName>
        <ecNumber evidence="5">3.2.1.25</ecNumber>
    </recommendedName>
    <alternativeName>
        <fullName evidence="12">Lysosomal beta A mannosidase</fullName>
    </alternativeName>
</protein>
<keyword evidence="10" id="KW-0325">Glycoprotein</keyword>
<dbReference type="EMBL" id="JBHLYR010000013">
    <property type="protein sequence ID" value="MFB9991124.1"/>
    <property type="molecule type" value="Genomic_DNA"/>
</dbReference>
<gene>
    <name evidence="17" type="ORF">ACFFLM_03880</name>
</gene>
<dbReference type="SUPFAM" id="SSF49303">
    <property type="entry name" value="beta-Galactosidase/glucuronidase domain"/>
    <property type="match status" value="2"/>
</dbReference>
<dbReference type="InterPro" id="IPR013783">
    <property type="entry name" value="Ig-like_fold"/>
</dbReference>
<evidence type="ECO:0000256" key="4">
    <source>
        <dbReference type="ARBA" id="ARBA00011245"/>
    </source>
</evidence>
<dbReference type="RefSeq" id="WP_380005742.1">
    <property type="nucleotide sequence ID" value="NZ_JBHLYR010000013.1"/>
</dbReference>
<accession>A0ABV6AUF1</accession>
<dbReference type="PANTHER" id="PTHR43730">
    <property type="entry name" value="BETA-MANNOSIDASE"/>
    <property type="match status" value="1"/>
</dbReference>
<comment type="subunit">
    <text evidence="4">Monomer.</text>
</comment>
<evidence type="ECO:0000259" key="16">
    <source>
        <dbReference type="Pfam" id="PF22666"/>
    </source>
</evidence>
<dbReference type="Gene3D" id="2.60.120.260">
    <property type="entry name" value="Galactose-binding domain-like"/>
    <property type="match status" value="1"/>
</dbReference>
<dbReference type="PANTHER" id="PTHR43730:SF1">
    <property type="entry name" value="BETA-MANNOSIDASE"/>
    <property type="match status" value="1"/>
</dbReference>
<comment type="similarity">
    <text evidence="3">Belongs to the glycosyl hydrolase 2 family.</text>
</comment>
<evidence type="ECO:0000259" key="14">
    <source>
        <dbReference type="Pfam" id="PF02836"/>
    </source>
</evidence>
<dbReference type="Pfam" id="PF17753">
    <property type="entry name" value="Ig_mannosidase"/>
    <property type="match status" value="1"/>
</dbReference>
<evidence type="ECO:0000256" key="5">
    <source>
        <dbReference type="ARBA" id="ARBA00012754"/>
    </source>
</evidence>
<feature type="domain" description="Beta-mannosidase-like galactose-binding" evidence="16">
    <location>
        <begin position="28"/>
        <end position="180"/>
    </location>
</feature>
<dbReference type="Pfam" id="PF22666">
    <property type="entry name" value="Glyco_hydro_2_N2"/>
    <property type="match status" value="1"/>
</dbReference>